<reference evidence="2" key="1">
    <citation type="submission" date="2025-08" db="UniProtKB">
        <authorList>
            <consortium name="Ensembl"/>
        </authorList>
    </citation>
    <scope>IDENTIFICATION</scope>
</reference>
<dbReference type="Proteomes" id="UP000694545">
    <property type="component" value="Unplaced"/>
</dbReference>
<feature type="region of interest" description="Disordered" evidence="1">
    <location>
        <begin position="1"/>
        <end position="27"/>
    </location>
</feature>
<evidence type="ECO:0000313" key="3">
    <source>
        <dbReference type="Proteomes" id="UP000694545"/>
    </source>
</evidence>
<organism evidence="2 3">
    <name type="scientific">Varanus komodoensis</name>
    <name type="common">Komodo dragon</name>
    <dbReference type="NCBI Taxonomy" id="61221"/>
    <lineage>
        <taxon>Eukaryota</taxon>
        <taxon>Metazoa</taxon>
        <taxon>Chordata</taxon>
        <taxon>Craniata</taxon>
        <taxon>Vertebrata</taxon>
        <taxon>Euteleostomi</taxon>
        <taxon>Lepidosauria</taxon>
        <taxon>Squamata</taxon>
        <taxon>Bifurcata</taxon>
        <taxon>Unidentata</taxon>
        <taxon>Episquamata</taxon>
        <taxon>Toxicofera</taxon>
        <taxon>Anguimorpha</taxon>
        <taxon>Paleoanguimorpha</taxon>
        <taxon>Varanoidea</taxon>
        <taxon>Varanidae</taxon>
        <taxon>Varanus</taxon>
    </lineage>
</organism>
<dbReference type="OMA" id="MSSIADW"/>
<evidence type="ECO:0000313" key="2">
    <source>
        <dbReference type="Ensembl" id="ENSVKKP00000025405.1"/>
    </source>
</evidence>
<protein>
    <recommendedName>
        <fullName evidence="4">SERTA domain-containing protein</fullName>
    </recommendedName>
</protein>
<proteinExistence type="predicted"/>
<sequence>MSSIADWGRLQPSSTSSAPQRAEPRATCLQNLRVSGGGGRSSFRGAEDRGCFLRTAGPSFPGSPGKECSCRSLLLASLRRYLVSPALCAEEIHKFVLLKNTIKRLQENDAPPLNQAPPEEVPQWLLERGPPPHDTGEGPLPGCSISASAASLGDPEEKLQCAVDHLKRSGMDNGPGAPSVVLIPCLEAADGGFADLLLDPFFPTANESFCGEVFQQDSGTASHPSAAVPRGSASGALGLPFEDSHAWDASFPGELLCGAVAGSFEGFASSYLSNLPPDDLFADIDTSEFESIPHTLPSEGRPGMACPGLAGCEAPQAEALLFPSQAARGSGDCDLSGGLLLSF</sequence>
<keyword evidence="3" id="KW-1185">Reference proteome</keyword>
<accession>A0A8D2LRI3</accession>
<evidence type="ECO:0008006" key="4">
    <source>
        <dbReference type="Google" id="ProtNLM"/>
    </source>
</evidence>
<reference evidence="2" key="2">
    <citation type="submission" date="2025-09" db="UniProtKB">
        <authorList>
            <consortium name="Ensembl"/>
        </authorList>
    </citation>
    <scope>IDENTIFICATION</scope>
</reference>
<dbReference type="Ensembl" id="ENSVKKT00000026019.1">
    <property type="protein sequence ID" value="ENSVKKP00000025405.1"/>
    <property type="gene ID" value="ENSVKKG00000016679.1"/>
</dbReference>
<dbReference type="AlphaFoldDB" id="A0A8D2LRI3"/>
<evidence type="ECO:0000256" key="1">
    <source>
        <dbReference type="SAM" id="MobiDB-lite"/>
    </source>
</evidence>
<name>A0A8D2LRI3_VARKO</name>